<gene>
    <name evidence="6" type="ORF">ACG0Z6_06145</name>
</gene>
<dbReference type="SUPFAM" id="SSF48452">
    <property type="entry name" value="TPR-like"/>
    <property type="match status" value="1"/>
</dbReference>
<dbReference type="SMART" id="SM00267">
    <property type="entry name" value="GGDEF"/>
    <property type="match status" value="1"/>
</dbReference>
<evidence type="ECO:0000256" key="1">
    <source>
        <dbReference type="ARBA" id="ARBA00012528"/>
    </source>
</evidence>
<dbReference type="RefSeq" id="WP_394459532.1">
    <property type="nucleotide sequence ID" value="NZ_JBIGHZ010000002.1"/>
</dbReference>
<evidence type="ECO:0000256" key="4">
    <source>
        <dbReference type="SAM" id="Phobius"/>
    </source>
</evidence>
<name>A0ABW7FU21_9BURK</name>
<evidence type="ECO:0000313" key="7">
    <source>
        <dbReference type="Proteomes" id="UP001606099"/>
    </source>
</evidence>
<dbReference type="EC" id="2.7.7.65" evidence="1"/>
<feature type="coiled-coil region" evidence="3">
    <location>
        <begin position="375"/>
        <end position="409"/>
    </location>
</feature>
<dbReference type="Gene3D" id="3.30.70.270">
    <property type="match status" value="1"/>
</dbReference>
<keyword evidence="7" id="KW-1185">Reference proteome</keyword>
<dbReference type="PANTHER" id="PTHR45138">
    <property type="entry name" value="REGULATORY COMPONENTS OF SENSORY TRANSDUCTION SYSTEM"/>
    <property type="match status" value="1"/>
</dbReference>
<evidence type="ECO:0000313" key="6">
    <source>
        <dbReference type="EMBL" id="MFG6447826.1"/>
    </source>
</evidence>
<evidence type="ECO:0000259" key="5">
    <source>
        <dbReference type="PROSITE" id="PS50887"/>
    </source>
</evidence>
<comment type="catalytic activity">
    <reaction evidence="2">
        <text>2 GTP = 3',3'-c-di-GMP + 2 diphosphate</text>
        <dbReference type="Rhea" id="RHEA:24898"/>
        <dbReference type="ChEBI" id="CHEBI:33019"/>
        <dbReference type="ChEBI" id="CHEBI:37565"/>
        <dbReference type="ChEBI" id="CHEBI:58805"/>
        <dbReference type="EC" id="2.7.7.65"/>
    </reaction>
</comment>
<keyword evidence="4" id="KW-0812">Transmembrane</keyword>
<feature type="transmembrane region" description="Helical" evidence="4">
    <location>
        <begin position="412"/>
        <end position="432"/>
    </location>
</feature>
<dbReference type="InterPro" id="IPR000160">
    <property type="entry name" value="GGDEF_dom"/>
</dbReference>
<dbReference type="Proteomes" id="UP001606099">
    <property type="component" value="Unassembled WGS sequence"/>
</dbReference>
<evidence type="ECO:0000256" key="3">
    <source>
        <dbReference type="SAM" id="Coils"/>
    </source>
</evidence>
<keyword evidence="4" id="KW-1133">Transmembrane helix</keyword>
<dbReference type="SUPFAM" id="SSF55073">
    <property type="entry name" value="Nucleotide cyclase"/>
    <property type="match status" value="1"/>
</dbReference>
<dbReference type="NCBIfam" id="TIGR00254">
    <property type="entry name" value="GGDEF"/>
    <property type="match status" value="1"/>
</dbReference>
<dbReference type="PROSITE" id="PS50887">
    <property type="entry name" value="GGDEF"/>
    <property type="match status" value="1"/>
</dbReference>
<reference evidence="6 7" key="1">
    <citation type="submission" date="2024-08" db="EMBL/GenBank/DDBJ databases">
        <authorList>
            <person name="Lu H."/>
        </authorList>
    </citation>
    <scope>NUCLEOTIDE SEQUENCE [LARGE SCALE GENOMIC DNA]</scope>
    <source>
        <strain evidence="6 7">BYS180W</strain>
    </source>
</reference>
<dbReference type="CDD" id="cd01949">
    <property type="entry name" value="GGDEF"/>
    <property type="match status" value="1"/>
</dbReference>
<comment type="caution">
    <text evidence="6">The sequence shown here is derived from an EMBL/GenBank/DDBJ whole genome shotgun (WGS) entry which is preliminary data.</text>
</comment>
<keyword evidence="3" id="KW-0175">Coiled coil</keyword>
<keyword evidence="4" id="KW-0472">Membrane</keyword>
<dbReference type="Pfam" id="PF00990">
    <property type="entry name" value="GGDEF"/>
    <property type="match status" value="1"/>
</dbReference>
<accession>A0ABW7FU21</accession>
<protein>
    <recommendedName>
        <fullName evidence="1">diguanylate cyclase</fullName>
        <ecNumber evidence="1">2.7.7.65</ecNumber>
    </recommendedName>
</protein>
<proteinExistence type="predicted"/>
<dbReference type="PANTHER" id="PTHR45138:SF9">
    <property type="entry name" value="DIGUANYLATE CYCLASE DGCM-RELATED"/>
    <property type="match status" value="1"/>
</dbReference>
<dbReference type="InterPro" id="IPR050469">
    <property type="entry name" value="Diguanylate_Cyclase"/>
</dbReference>
<dbReference type="InterPro" id="IPR029787">
    <property type="entry name" value="Nucleotide_cyclase"/>
</dbReference>
<sequence length="645" mass="70819">MSRFQVDTTLASQLLDEAQGPLAGSPLRLWALQMALRMSPDAQQEVIWQRVQQQLQAMQQQGDPGQRAAALWVQPCLQMAAAYLKAFQVTDVVDAWMPGLDAPVPPGVPNQVRWQCLIWQAGANGDLRRMGASARVLTQAISLARTMGSDWRELLSINTLSKTYRQTEMYDQARRVSDQALAHYQRRPQVAGRVVLEMLNFRARAYGDQPGGATQEHLAIAVAAQEEAVALARRFNHPYALTWGMGNLASLRLQQHDPSEALRLAQEALAHAKSLGPLAATADYGAVIAVLESTMGRAWLLLGHFDVGMAAIARAQRLMSECCADSLELRLDMAGDLAQTLAQTEHWREAVRFQQQYIDLDDRSQRGRTNKAAMIQMAELQAQERTEQMQRLQLEQQAMEASTRQQQRNTQVYAVMGGVCLLLLPLLGLAAWRLRRLREALSAMNAELKDLSERDVLTGLPNRRGVLATEPGQRLQSAQALGLVALLDLDHFKRVNDSWGHAAGDEVLRTVAQRLRAALPPQAVLGRWGGEELLLLVPDVDAQQASALALEVLQACACRPVVWGEHALSQSLSMGYVVLSAPAPQQGLDELLAHCDKALYAAKANGRNQAQGQHWTAASPEGAPLWQVLPVQVGPVSLVSEGSQP</sequence>
<dbReference type="InterPro" id="IPR011990">
    <property type="entry name" value="TPR-like_helical_dom_sf"/>
</dbReference>
<dbReference type="Gene3D" id="1.25.40.10">
    <property type="entry name" value="Tetratricopeptide repeat domain"/>
    <property type="match status" value="1"/>
</dbReference>
<evidence type="ECO:0000256" key="2">
    <source>
        <dbReference type="ARBA" id="ARBA00034247"/>
    </source>
</evidence>
<dbReference type="EMBL" id="JBIGHZ010000002">
    <property type="protein sequence ID" value="MFG6447826.1"/>
    <property type="molecule type" value="Genomic_DNA"/>
</dbReference>
<organism evidence="6 7">
    <name type="scientific">Roseateles rivi</name>
    <dbReference type="NCBI Taxonomy" id="3299028"/>
    <lineage>
        <taxon>Bacteria</taxon>
        <taxon>Pseudomonadati</taxon>
        <taxon>Pseudomonadota</taxon>
        <taxon>Betaproteobacteria</taxon>
        <taxon>Burkholderiales</taxon>
        <taxon>Sphaerotilaceae</taxon>
        <taxon>Roseateles</taxon>
    </lineage>
</organism>
<feature type="domain" description="GGDEF" evidence="5">
    <location>
        <begin position="480"/>
        <end position="615"/>
    </location>
</feature>
<dbReference type="InterPro" id="IPR043128">
    <property type="entry name" value="Rev_trsase/Diguanyl_cyclase"/>
</dbReference>